<dbReference type="AlphaFoldDB" id="A0A3S4VL76"/>
<reference evidence="1 2" key="1">
    <citation type="submission" date="2018-12" db="EMBL/GenBank/DDBJ databases">
        <authorList>
            <consortium name="Pathogen Informatics"/>
        </authorList>
    </citation>
    <scope>NUCLEOTIDE SEQUENCE [LARGE SCALE GENOMIC DNA]</scope>
    <source>
        <strain evidence="1 2">NCTC12967</strain>
    </source>
</reference>
<dbReference type="EMBL" id="LR134406">
    <property type="protein sequence ID" value="VEH71632.1"/>
    <property type="molecule type" value="Genomic_DNA"/>
</dbReference>
<dbReference type="PANTHER" id="PTHR45947">
    <property type="entry name" value="SULFOQUINOVOSYL TRANSFERASE SQD2"/>
    <property type="match status" value="1"/>
</dbReference>
<evidence type="ECO:0000313" key="2">
    <source>
        <dbReference type="Proteomes" id="UP000273044"/>
    </source>
</evidence>
<dbReference type="PANTHER" id="PTHR45947:SF3">
    <property type="entry name" value="SULFOQUINOVOSYL TRANSFERASE SQD2"/>
    <property type="match status" value="1"/>
</dbReference>
<organism evidence="1 2">
    <name type="scientific">Arachnia propionica</name>
    <dbReference type="NCBI Taxonomy" id="1750"/>
    <lineage>
        <taxon>Bacteria</taxon>
        <taxon>Bacillati</taxon>
        <taxon>Actinomycetota</taxon>
        <taxon>Actinomycetes</taxon>
        <taxon>Propionibacteriales</taxon>
        <taxon>Propionibacteriaceae</taxon>
        <taxon>Arachnia</taxon>
    </lineage>
</organism>
<dbReference type="InterPro" id="IPR050194">
    <property type="entry name" value="Glycosyltransferase_grp1"/>
</dbReference>
<protein>
    <submittedName>
        <fullName evidence="1">Colanic acid biosynthesis glycosyltransferase WcaL</fullName>
    </submittedName>
</protein>
<keyword evidence="1" id="KW-0808">Transferase</keyword>
<gene>
    <name evidence="1" type="ORF">NCTC12967_02958</name>
</gene>
<name>A0A3S4VL76_9ACTN</name>
<sequence length="417" mass="46737">MPVQPSVVWITSGFPYGGGEQFIETEVPHWAEFKGRVIFLPENHMGRGKRPTPPEVEVDTGLMSDWHRRSAQLKNSFKALFSPVLWRELRYLFGTKRVSFYKLKHAFLSVVRVQMELQHLRRIAAGLRRPIDVVYTYWFSVGTCAAVLAQREGIVRKVVSRAHNSEYYEDARPEGYTALMRQFAPEIHTLAVISQHAAEYASRYGLGPGQVRVCRLGVLDCPMCVPADPGTLELMSVSTLSRFKQLHIMIDAVRLVAEALPEVKVVWRHAGDGPLREELHALVAAKLNGVPNLTHEMLGHINNPDLLKLYADSSVDLFLNTSSKEGVPVSIMEAMVRGVPAIAPDVGAIREVVLPELLLPADLTPRDMADRVLAYHERAKDPAFRQQVREHALASYNADANYPAFVRYIGELAEQDG</sequence>
<dbReference type="Proteomes" id="UP000273044">
    <property type="component" value="Chromosome"/>
</dbReference>
<keyword evidence="2" id="KW-1185">Reference proteome</keyword>
<dbReference type="SUPFAM" id="SSF53756">
    <property type="entry name" value="UDP-Glycosyltransferase/glycogen phosphorylase"/>
    <property type="match status" value="1"/>
</dbReference>
<evidence type="ECO:0000313" key="1">
    <source>
        <dbReference type="EMBL" id="VEH71632.1"/>
    </source>
</evidence>
<accession>A0A3S4VL76</accession>
<dbReference type="RefSeq" id="WP_061787496.1">
    <property type="nucleotide sequence ID" value="NZ_CP072386.1"/>
</dbReference>
<dbReference type="Gene3D" id="3.40.50.2000">
    <property type="entry name" value="Glycogen Phosphorylase B"/>
    <property type="match status" value="2"/>
</dbReference>
<dbReference type="GO" id="GO:0016757">
    <property type="term" value="F:glycosyltransferase activity"/>
    <property type="evidence" value="ECO:0007669"/>
    <property type="project" value="TreeGrafter"/>
</dbReference>
<dbReference type="Pfam" id="PF13692">
    <property type="entry name" value="Glyco_trans_1_4"/>
    <property type="match status" value="1"/>
</dbReference>
<proteinExistence type="predicted"/>